<dbReference type="Proteomes" id="UP000297527">
    <property type="component" value="Unassembled WGS sequence"/>
</dbReference>
<organism evidence="1 2">
    <name type="scientific">Botryotinia convoluta</name>
    <dbReference type="NCBI Taxonomy" id="54673"/>
    <lineage>
        <taxon>Eukaryota</taxon>
        <taxon>Fungi</taxon>
        <taxon>Dikarya</taxon>
        <taxon>Ascomycota</taxon>
        <taxon>Pezizomycotina</taxon>
        <taxon>Leotiomycetes</taxon>
        <taxon>Helotiales</taxon>
        <taxon>Sclerotiniaceae</taxon>
        <taxon>Botryotinia</taxon>
    </lineage>
</organism>
<comment type="caution">
    <text evidence="1">The sequence shown here is derived from an EMBL/GenBank/DDBJ whole genome shotgun (WGS) entry which is preliminary data.</text>
</comment>
<accession>A0A4Z1IF10</accession>
<evidence type="ECO:0000313" key="2">
    <source>
        <dbReference type="Proteomes" id="UP000297527"/>
    </source>
</evidence>
<dbReference type="EMBL" id="PQXN01000037">
    <property type="protein sequence ID" value="TGO60209.1"/>
    <property type="molecule type" value="Genomic_DNA"/>
</dbReference>
<proteinExistence type="predicted"/>
<protein>
    <submittedName>
        <fullName evidence="1">Uncharacterized protein</fullName>
    </submittedName>
</protein>
<gene>
    <name evidence="1" type="ORF">BCON_0037g00090</name>
</gene>
<dbReference type="AlphaFoldDB" id="A0A4Z1IF10"/>
<keyword evidence="2" id="KW-1185">Reference proteome</keyword>
<reference evidence="1 2" key="1">
    <citation type="submission" date="2017-12" db="EMBL/GenBank/DDBJ databases">
        <title>Comparative genomics of Botrytis spp.</title>
        <authorList>
            <person name="Valero-Jimenez C.A."/>
            <person name="Tapia P."/>
            <person name="Veloso J."/>
            <person name="Silva-Moreno E."/>
            <person name="Staats M."/>
            <person name="Valdes J.H."/>
            <person name="Van Kan J.A.L."/>
        </authorList>
    </citation>
    <scope>NUCLEOTIDE SEQUENCE [LARGE SCALE GENOMIC DNA]</scope>
    <source>
        <strain evidence="1 2">MUCL11595</strain>
    </source>
</reference>
<evidence type="ECO:0000313" key="1">
    <source>
        <dbReference type="EMBL" id="TGO60209.1"/>
    </source>
</evidence>
<sequence>MTDINDDSSMHVSGKYSIESTSLTHWIEMRIEDEGKGTSKRFMVNKEFLVQKARFLTDVLVRKGKSWEVDVFGD</sequence>
<name>A0A4Z1IF10_9HELO</name>